<feature type="transmembrane region" description="Helical" evidence="1">
    <location>
        <begin position="109"/>
        <end position="127"/>
    </location>
</feature>
<dbReference type="Proteomes" id="UP000198822">
    <property type="component" value="Chromosome I"/>
</dbReference>
<keyword evidence="1" id="KW-0812">Transmembrane</keyword>
<name>A0A1G8E568_9MICO</name>
<dbReference type="PANTHER" id="PTHR37308">
    <property type="entry name" value="INTEGRAL MEMBRANE PROTEIN"/>
    <property type="match status" value="1"/>
</dbReference>
<evidence type="ECO:0000313" key="3">
    <source>
        <dbReference type="Proteomes" id="UP000198822"/>
    </source>
</evidence>
<dbReference type="RefSeq" id="WP_197674591.1">
    <property type="nucleotide sequence ID" value="NZ_LT629695.1"/>
</dbReference>
<dbReference type="AlphaFoldDB" id="A0A1G8E568"/>
<organism evidence="2 3">
    <name type="scientific">Agrococcus jejuensis</name>
    <dbReference type="NCBI Taxonomy" id="399736"/>
    <lineage>
        <taxon>Bacteria</taxon>
        <taxon>Bacillati</taxon>
        <taxon>Actinomycetota</taxon>
        <taxon>Actinomycetes</taxon>
        <taxon>Micrococcales</taxon>
        <taxon>Microbacteriaceae</taxon>
        <taxon>Agrococcus</taxon>
    </lineage>
</organism>
<keyword evidence="1" id="KW-0472">Membrane</keyword>
<feature type="transmembrane region" description="Helical" evidence="1">
    <location>
        <begin position="12"/>
        <end position="37"/>
    </location>
</feature>
<sequence length="311" mass="32081">MPAVRTLVDLLRGAIIGVVEVIPGVSGGTVALLIGVYERLLTSASALVRGVVRAVVDPLRGRGLAGARTHLAQVEWRLVLPIGIGMVLALVTAARVVEPLLDEHPVTSRALFAGLIVASLVVPARMLGARWRVRDVALAVAAAAAGFLLTGLPSATVEDPSPLAILGSAALAVCALVLPGVSGSFVLVTTGMYQPALAALNGGDVPTIALFMAGGVLGLAVFVHVLRWLLASHRRVTLAIMTGLMAGSLRALWPWQSDDRDLLAPSGDVGIVALWFVAGVVLVGAVLAVELAVVRRRARTASSADDAARRD</sequence>
<gene>
    <name evidence="2" type="ORF">SAMN04489720_1892</name>
</gene>
<dbReference type="EMBL" id="LT629695">
    <property type="protein sequence ID" value="SDH65031.1"/>
    <property type="molecule type" value="Genomic_DNA"/>
</dbReference>
<accession>A0A1G8E568</accession>
<reference evidence="3" key="1">
    <citation type="submission" date="2016-10" db="EMBL/GenBank/DDBJ databases">
        <authorList>
            <person name="Varghese N."/>
            <person name="Submissions S."/>
        </authorList>
    </citation>
    <scope>NUCLEOTIDE SEQUENCE [LARGE SCALE GENOMIC DNA]</scope>
    <source>
        <strain evidence="3">DSM 22002</strain>
    </source>
</reference>
<proteinExistence type="predicted"/>
<dbReference type="InterPro" id="IPR007163">
    <property type="entry name" value="VCA0040-like"/>
</dbReference>
<evidence type="ECO:0000256" key="1">
    <source>
        <dbReference type="SAM" id="Phobius"/>
    </source>
</evidence>
<feature type="transmembrane region" description="Helical" evidence="1">
    <location>
        <begin position="78"/>
        <end position="97"/>
    </location>
</feature>
<dbReference type="STRING" id="399736.SAMN04489720_1892"/>
<protein>
    <submittedName>
        <fullName evidence="2">Putative membrane protein</fullName>
    </submittedName>
</protein>
<feature type="transmembrane region" description="Helical" evidence="1">
    <location>
        <begin position="133"/>
        <end position="152"/>
    </location>
</feature>
<feature type="transmembrane region" description="Helical" evidence="1">
    <location>
        <begin position="273"/>
        <end position="294"/>
    </location>
</feature>
<dbReference type="Pfam" id="PF04018">
    <property type="entry name" value="VCA0040-like"/>
    <property type="match status" value="1"/>
</dbReference>
<dbReference type="PANTHER" id="PTHR37308:SF1">
    <property type="entry name" value="POLYPRENYL-PHOSPHATE TRANSPORTER"/>
    <property type="match status" value="1"/>
</dbReference>
<keyword evidence="3" id="KW-1185">Reference proteome</keyword>
<feature type="transmembrane region" description="Helical" evidence="1">
    <location>
        <begin position="208"/>
        <end position="229"/>
    </location>
</feature>
<evidence type="ECO:0000313" key="2">
    <source>
        <dbReference type="EMBL" id="SDH65031.1"/>
    </source>
</evidence>
<feature type="transmembrane region" description="Helical" evidence="1">
    <location>
        <begin position="164"/>
        <end position="188"/>
    </location>
</feature>
<keyword evidence="1" id="KW-1133">Transmembrane helix</keyword>